<dbReference type="GO" id="GO:0019878">
    <property type="term" value="P:lysine biosynthetic process via aminoadipic acid"/>
    <property type="evidence" value="ECO:0007669"/>
    <property type="project" value="TreeGrafter"/>
</dbReference>
<evidence type="ECO:0000313" key="6">
    <source>
        <dbReference type="Proteomes" id="UP000608024"/>
    </source>
</evidence>
<dbReference type="GO" id="GO:0008897">
    <property type="term" value="F:holo-[acyl-carrier-protein] synthase activity"/>
    <property type="evidence" value="ECO:0007669"/>
    <property type="project" value="InterPro"/>
</dbReference>
<keyword evidence="3" id="KW-0732">Signal</keyword>
<proteinExistence type="inferred from homology"/>
<name>A0A919ABB9_9ACTN</name>
<comment type="similarity">
    <text evidence="1">Belongs to the P-Pant transferase superfamily. Gsp/Sfp/HetI/AcpT family.</text>
</comment>
<dbReference type="GO" id="GO:0005829">
    <property type="term" value="C:cytosol"/>
    <property type="evidence" value="ECO:0007669"/>
    <property type="project" value="TreeGrafter"/>
</dbReference>
<keyword evidence="2" id="KW-0808">Transferase</keyword>
<dbReference type="RefSeq" id="WP_190140416.1">
    <property type="nucleotide sequence ID" value="NZ_BNBT01000221.1"/>
</dbReference>
<dbReference type="AlphaFoldDB" id="A0A919ABB9"/>
<evidence type="ECO:0000256" key="2">
    <source>
        <dbReference type="ARBA" id="ARBA00022679"/>
    </source>
</evidence>
<evidence type="ECO:0000313" key="5">
    <source>
        <dbReference type="EMBL" id="GHE96951.1"/>
    </source>
</evidence>
<feature type="domain" description="4'-phosphopantetheinyl transferase" evidence="4">
    <location>
        <begin position="168"/>
        <end position="272"/>
    </location>
</feature>
<reference evidence="5" key="2">
    <citation type="submission" date="2020-09" db="EMBL/GenBank/DDBJ databases">
        <authorList>
            <person name="Sun Q."/>
            <person name="Ohkuma M."/>
        </authorList>
    </citation>
    <scope>NUCLEOTIDE SEQUENCE</scope>
    <source>
        <strain evidence="5">JCM 4784</strain>
    </source>
</reference>
<organism evidence="5 6">
    <name type="scientific">Streptomyces longispororuber</name>
    <dbReference type="NCBI Taxonomy" id="68230"/>
    <lineage>
        <taxon>Bacteria</taxon>
        <taxon>Bacillati</taxon>
        <taxon>Actinomycetota</taxon>
        <taxon>Actinomycetes</taxon>
        <taxon>Kitasatosporales</taxon>
        <taxon>Streptomycetaceae</taxon>
        <taxon>Streptomyces</taxon>
    </lineage>
</organism>
<evidence type="ECO:0000256" key="3">
    <source>
        <dbReference type="SAM" id="SignalP"/>
    </source>
</evidence>
<dbReference type="EMBL" id="BNBT01000221">
    <property type="protein sequence ID" value="GHE96951.1"/>
    <property type="molecule type" value="Genomic_DNA"/>
</dbReference>
<evidence type="ECO:0000259" key="4">
    <source>
        <dbReference type="Pfam" id="PF01648"/>
    </source>
</evidence>
<dbReference type="PANTHER" id="PTHR12215">
    <property type="entry name" value="PHOSPHOPANTETHEINE TRANSFERASE"/>
    <property type="match status" value="1"/>
</dbReference>
<dbReference type="Pfam" id="PF01648">
    <property type="entry name" value="ACPS"/>
    <property type="match status" value="1"/>
</dbReference>
<reference evidence="5" key="1">
    <citation type="journal article" date="2014" name="Int. J. Syst. Evol. Microbiol.">
        <title>Complete genome sequence of Corynebacterium casei LMG S-19264T (=DSM 44701T), isolated from a smear-ripened cheese.</title>
        <authorList>
            <consortium name="US DOE Joint Genome Institute (JGI-PGF)"/>
            <person name="Walter F."/>
            <person name="Albersmeier A."/>
            <person name="Kalinowski J."/>
            <person name="Ruckert C."/>
        </authorList>
    </citation>
    <scope>NUCLEOTIDE SEQUENCE</scope>
    <source>
        <strain evidence="5">JCM 4784</strain>
    </source>
</reference>
<comment type="caution">
    <text evidence="5">The sequence shown here is derived from an EMBL/GenBank/DDBJ whole genome shotgun (WGS) entry which is preliminary data.</text>
</comment>
<dbReference type="SUPFAM" id="SSF56214">
    <property type="entry name" value="4'-phosphopantetheinyl transferase"/>
    <property type="match status" value="2"/>
</dbReference>
<dbReference type="InterPro" id="IPR037143">
    <property type="entry name" value="4-PPantetheinyl_Trfase_dom_sf"/>
</dbReference>
<gene>
    <name evidence="5" type="ORF">GCM10018785_72040</name>
</gene>
<feature type="chain" id="PRO_5039116818" description="4'-phosphopantetheinyl transferase domain-containing protein" evidence="3">
    <location>
        <begin position="22"/>
        <end position="313"/>
    </location>
</feature>
<dbReference type="InterPro" id="IPR050559">
    <property type="entry name" value="P-Pant_transferase_sf"/>
</dbReference>
<dbReference type="Gene3D" id="3.90.470.20">
    <property type="entry name" value="4'-phosphopantetheinyl transferase domain"/>
    <property type="match status" value="2"/>
</dbReference>
<dbReference type="InterPro" id="IPR008278">
    <property type="entry name" value="4-PPantetheinyl_Trfase_dom"/>
</dbReference>
<dbReference type="PANTHER" id="PTHR12215:SF10">
    <property type="entry name" value="L-AMINOADIPATE-SEMIALDEHYDE DEHYDROGENASE-PHOSPHOPANTETHEINYL TRANSFERASE"/>
    <property type="match status" value="1"/>
</dbReference>
<dbReference type="GO" id="GO:0000287">
    <property type="term" value="F:magnesium ion binding"/>
    <property type="evidence" value="ECO:0007669"/>
    <property type="project" value="InterPro"/>
</dbReference>
<dbReference type="Proteomes" id="UP000608024">
    <property type="component" value="Unassembled WGS sequence"/>
</dbReference>
<sequence length="313" mass="34215">MSTTVAASAVLPGASALAVLAEPLQVTPTGPWQRIRSELAEQASVVLYAHLADWLPDWLPDHPAPGQEGLGQGAVQDAELDGSLPQLLGRDWQRYRSMTNQEVRARFLASRLLLKYAAGAVLQARPADIDLAYKPGGRPYLRGCDQVDISLSHTADLLVVGITRRGWIGVDAELKSRRLLGSAVERQICTPHETELISRIEDGRRNATLVKLWTLKEAYSKAIGQGLRFRFSEFGFSPGAGRMQVLRPDGTPGSGEEWSFRTWTVAGDYTVSMALFDFGFGDTADIAAQTMLDEGMVDALLREAARTEPRPAR</sequence>
<evidence type="ECO:0000256" key="1">
    <source>
        <dbReference type="ARBA" id="ARBA00010990"/>
    </source>
</evidence>
<protein>
    <recommendedName>
        <fullName evidence="4">4'-phosphopantetheinyl transferase domain-containing protein</fullName>
    </recommendedName>
</protein>
<keyword evidence="6" id="KW-1185">Reference proteome</keyword>
<accession>A0A919ABB9</accession>
<feature type="signal peptide" evidence="3">
    <location>
        <begin position="1"/>
        <end position="21"/>
    </location>
</feature>